<dbReference type="EMBL" id="CP143785">
    <property type="protein sequence ID" value="WVN87091.1"/>
    <property type="molecule type" value="Genomic_DNA"/>
</dbReference>
<evidence type="ECO:0000256" key="1">
    <source>
        <dbReference type="SAM" id="MobiDB-lite"/>
    </source>
</evidence>
<feature type="region of interest" description="Disordered" evidence="1">
    <location>
        <begin position="1"/>
        <end position="39"/>
    </location>
</feature>
<keyword evidence="3" id="KW-1185">Reference proteome</keyword>
<organism evidence="2 3">
    <name type="scientific">Cryptococcus depauperatus CBS 7841</name>
    <dbReference type="NCBI Taxonomy" id="1295531"/>
    <lineage>
        <taxon>Eukaryota</taxon>
        <taxon>Fungi</taxon>
        <taxon>Dikarya</taxon>
        <taxon>Basidiomycota</taxon>
        <taxon>Agaricomycotina</taxon>
        <taxon>Tremellomycetes</taxon>
        <taxon>Tremellales</taxon>
        <taxon>Cryptococcaceae</taxon>
        <taxon>Cryptococcus</taxon>
    </lineage>
</organism>
<evidence type="ECO:0000313" key="3">
    <source>
        <dbReference type="Proteomes" id="UP000094043"/>
    </source>
</evidence>
<feature type="compositionally biased region" description="Polar residues" evidence="1">
    <location>
        <begin position="1"/>
        <end position="23"/>
    </location>
</feature>
<dbReference type="VEuPathDB" id="FungiDB:L203_01522"/>
<reference evidence="2" key="1">
    <citation type="submission" date="2016-06" db="EMBL/GenBank/DDBJ databases">
        <authorList>
            <person name="Cuomo C."/>
            <person name="Litvintseva A."/>
            <person name="Heitman J."/>
            <person name="Chen Y."/>
            <person name="Sun S."/>
            <person name="Springer D."/>
            <person name="Dromer F."/>
            <person name="Young S."/>
            <person name="Zeng Q."/>
            <person name="Chapman S."/>
            <person name="Gujja S."/>
            <person name="Saif S."/>
            <person name="Birren B."/>
        </authorList>
    </citation>
    <scope>NUCLEOTIDE SEQUENCE</scope>
    <source>
        <strain evidence="2">CBS 7841</strain>
    </source>
</reference>
<dbReference type="AlphaFoldDB" id="A0A1E3IRT0"/>
<dbReference type="RefSeq" id="XP_066067791.1">
    <property type="nucleotide sequence ID" value="XM_066211694.1"/>
</dbReference>
<reference evidence="2" key="2">
    <citation type="journal article" date="2022" name="Elife">
        <title>Obligate sexual reproduction of a homothallic fungus closely related to the Cryptococcus pathogenic species complex.</title>
        <authorList>
            <person name="Passer A.R."/>
            <person name="Clancey S.A."/>
            <person name="Shea T."/>
            <person name="David-Palma M."/>
            <person name="Averette A.F."/>
            <person name="Boekhout T."/>
            <person name="Porcel B.M."/>
            <person name="Nowrousian M."/>
            <person name="Cuomo C.A."/>
            <person name="Sun S."/>
            <person name="Heitman J."/>
            <person name="Coelho M.A."/>
        </authorList>
    </citation>
    <scope>NUCLEOTIDE SEQUENCE</scope>
    <source>
        <strain evidence="2">CBS 7841</strain>
    </source>
</reference>
<dbReference type="KEGG" id="cdep:91086479"/>
<dbReference type="Proteomes" id="UP000094043">
    <property type="component" value="Chromosome 2"/>
</dbReference>
<gene>
    <name evidence="2" type="ORF">L203_102267</name>
</gene>
<protein>
    <submittedName>
        <fullName evidence="2">Uncharacterized protein</fullName>
    </submittedName>
</protein>
<accession>A0A1E3IRT0</accession>
<sequence>MNSILNPDINPPNQSNATNPTDSNDQRGLGPASTTAPRQEWFSVPEHQRGAYRDYLEKTIQKYQGMAEYHRGEATVNQDRARRIVEYHCSKISNSPASATTAMHTAKTDLETVQTFLSTARPNLNEYKKANDACSRILAREIEYYDQYVAECIARSGDFQKVSGRLTEASELKTSTSSVFMSLLEAEKYEEAAELTQQHRTVFDETGRADLKEYSSYWTRK</sequence>
<evidence type="ECO:0000313" key="2">
    <source>
        <dbReference type="EMBL" id="WVN87091.1"/>
    </source>
</evidence>
<name>A0A1E3IRT0_9TREE</name>
<proteinExistence type="predicted"/>
<reference evidence="2" key="3">
    <citation type="submission" date="2024-01" db="EMBL/GenBank/DDBJ databases">
        <authorList>
            <person name="Coelho M.A."/>
            <person name="David-Palma M."/>
            <person name="Shea T."/>
            <person name="Sun S."/>
            <person name="Cuomo C.A."/>
            <person name="Heitman J."/>
        </authorList>
    </citation>
    <scope>NUCLEOTIDE SEQUENCE</scope>
    <source>
        <strain evidence="2">CBS 7841</strain>
    </source>
</reference>
<dbReference type="GeneID" id="91086479"/>